<sequence length="109" mass="12612">MSNIIAFPVKEQPRELTPLEQIVEQELLDIGADHQMARVIIERMEKFLSLASFEFGMSMKVSKECVEEMRKSVFPAISQMEVNIKDAMGELLTERVLHEIQLYQLEQQA</sequence>
<comment type="caution">
    <text evidence="1">The sequence shown here is derived from an EMBL/GenBank/DDBJ whole genome shotgun (WGS) entry which is preliminary data.</text>
</comment>
<dbReference type="RefSeq" id="WP_107283217.1">
    <property type="nucleotide sequence ID" value="NZ_PYMC01000006.1"/>
</dbReference>
<reference evidence="1 2" key="1">
    <citation type="submission" date="2018-03" db="EMBL/GenBank/DDBJ databases">
        <title>Whole genome sequencing of Histamine producing bacteria.</title>
        <authorList>
            <person name="Butler K."/>
        </authorList>
    </citation>
    <scope>NUCLEOTIDE SEQUENCE [LARGE SCALE GENOMIC DNA]</scope>
    <source>
        <strain evidence="1 2">DSM 16190</strain>
    </source>
</reference>
<keyword evidence="2" id="KW-1185">Reference proteome</keyword>
<protein>
    <submittedName>
        <fullName evidence="1">Uncharacterized protein</fullName>
    </submittedName>
</protein>
<evidence type="ECO:0000313" key="2">
    <source>
        <dbReference type="Proteomes" id="UP000240904"/>
    </source>
</evidence>
<name>A0A2T3MYR6_9GAMM</name>
<gene>
    <name evidence="1" type="ORF">C9I89_09995</name>
</gene>
<proteinExistence type="predicted"/>
<accession>A0A2T3MYR6</accession>
<dbReference type="AlphaFoldDB" id="A0A2T3MYR6"/>
<evidence type="ECO:0000313" key="1">
    <source>
        <dbReference type="EMBL" id="PSW05115.1"/>
    </source>
</evidence>
<dbReference type="EMBL" id="PYMC01000006">
    <property type="protein sequence ID" value="PSW05115.1"/>
    <property type="molecule type" value="Genomic_DNA"/>
</dbReference>
<dbReference type="Proteomes" id="UP000240904">
    <property type="component" value="Unassembled WGS sequence"/>
</dbReference>
<dbReference type="OrthoDB" id="5823797at2"/>
<organism evidence="1 2">
    <name type="scientific">Photobacterium lipolyticum</name>
    <dbReference type="NCBI Taxonomy" id="266810"/>
    <lineage>
        <taxon>Bacteria</taxon>
        <taxon>Pseudomonadati</taxon>
        <taxon>Pseudomonadota</taxon>
        <taxon>Gammaproteobacteria</taxon>
        <taxon>Vibrionales</taxon>
        <taxon>Vibrionaceae</taxon>
        <taxon>Photobacterium</taxon>
    </lineage>
</organism>